<dbReference type="EMBL" id="CAMXCT010000001">
    <property type="protein sequence ID" value="CAI3972218.1"/>
    <property type="molecule type" value="Genomic_DNA"/>
</dbReference>
<dbReference type="Gene3D" id="3.30.1370.130">
    <property type="match status" value="1"/>
</dbReference>
<feature type="transmembrane region" description="Helical" evidence="6">
    <location>
        <begin position="76"/>
        <end position="98"/>
    </location>
</feature>
<dbReference type="SUPFAM" id="SSF48452">
    <property type="entry name" value="TPR-like"/>
    <property type="match status" value="2"/>
</dbReference>
<dbReference type="Pfam" id="PF00263">
    <property type="entry name" value="Secretin"/>
    <property type="match status" value="1"/>
</dbReference>
<feature type="transmembrane region" description="Helical" evidence="6">
    <location>
        <begin position="968"/>
        <end position="985"/>
    </location>
</feature>
<protein>
    <submittedName>
        <fullName evidence="10">Type IV pilus biogenesis and competence protein PilQ</fullName>
    </submittedName>
</protein>
<keyword evidence="4" id="KW-0802">TPR repeat</keyword>
<evidence type="ECO:0000256" key="2">
    <source>
        <dbReference type="ARBA" id="ARBA00022729"/>
    </source>
</evidence>
<dbReference type="Gene3D" id="3.30.1370.120">
    <property type="match status" value="1"/>
</dbReference>
<keyword evidence="11" id="KW-1185">Reference proteome</keyword>
<feature type="transmembrane region" description="Helical" evidence="6">
    <location>
        <begin position="594"/>
        <end position="613"/>
    </location>
</feature>
<sequence length="2187" mass="240616">MRKQPQRTLLILIVLNVVSLSVLGFYRTSDAAPRQAPQQVANPTEQMFEVINELKQLNVLMKEQNDRERMSQRERIGFTLIELLIVVAVMAIVAALVVPSTTPAVSQRLRSAAEMLATDLGYVRSLAVSNASQYRVSFDVENNQYVIEHSGSNGALDSLPPGPFRAPNDPADEHIVDLNSVPTLSRGGVQMSAVATGGGTPLTQIEFGPLGSTTESDETVIWFSAGSGTTEQNVGVFVNPVTGLATVGESLAIDELDNARNRIVEAVKWELNLNADATEEQTAEAWIEGLQQARQSRGFRGNDAVVCLSAPELFVQNVRVAKVADSQLEHAVYEEAASRLRYPISEAEIRYFPAADVRQGDEFKKEVILLACHRPVLDRFLNVVVEGGLRPVAVDVAPAALMRGYRHCFRRDSDQELSLMIVAIGATSTLVVIAQGQETKFTKYIDIGGNRMDDAIARHMKMAHNDAAALRRHNSDRRTGEQDPDVTRTIMEATRVIVDRLTEELSMCVRYHSVAFRGQRIDRLVIGGGEANEWLRDALSSRVDIPCEVGEPLRHLAGVEPPGRQSQWDLADIDFLPAEYRVANAQRRTHMWRVVVLAIGLGCLISGAAYDYFQRGLLKSQLDAAKKRYQASQLLGEQIVQLENELFDAQDKAHLFTYLDHPWPRSRILAAIVEPLPKDIYLERLTVTYRAAPRAISRRDNVRAAPPSPTEEQAAVNGAKADLAELRKHYDEQELIVTLAGMVEDEANLHNYLARLELSDWFTATELNDIQRDEKGSKTMKRLLDRSSWMVTGPLLLLTVVYLTVFFVPGRRELRRLRADLKSTTDMSYQAEIKGTRIEAIRADLESTKEYTDQWRKRALGMPKFAELYGRVLAMGRETGTVFHSFDPETPVSMNYLDQMSVQLVCGGDFDSIFEFIRRLEGFPEAILINSIDMVAPRQDGEMTQYRAKVDTAELVTRLKADAKANPAKVAVLGLLLAVAIYFWVPLAGKLFTKREPANVQPQPLVLDIASAVSEQEPTMTHQSWRDITDGISEDPDMEPAPKIEWERDPFAVAIAPPEPESEMVDDSIPIEASDAQVQLLLKGTLVSATKKTALINNDSYQQGDTIELAEGFSVEIERVATRYIVLEANGNRFQLELNTPTTISFGAFGIGVAMLLANAMPQKPRIDAPVAVSKQLEAAQESKPAEQTEAPVREHIQPVATTATDPKVAVAMPVAHEEPAPQVAETVPPVAQQQGESMDSLGPLLDLIQQVPNLKQLVDGTGIPTAPPPAVPQGPLQQKPVVRASEGDDKLSFNISGMDIRTALEWLSEQGGLNIVATQSVTGIVNSVALNNVDAETALDVILESTGFVMRRKGRFVYVGTPEDFANLEQSRDTIITKVYRPNYVTAAELQTLITPLLSDRGSISVTTAAETGIQSDSDNAGGDSLANGDAVVVRDYELVLAEVDQVIAELDRRPMQVAIEAMILSVKLNDNTEFGINWQFLRDQDNVRFGSGSPRVEPLNGAGTVDSATGGTIGEFLFDGGLSFAFLDSSIGHFIEALETIGDTNVIATPRLMCLNKQRAEILIGAELGYVSTTVTQTQATQQVEFLRVGTELRLRPYISSDGLIRMEVHPQLSTGAVRVEEGFTLPDRETTEVTTNIMTRDGCTVIIGGLVREDLSVNSSQIPFLGSVPYLGVLFRQRSEEIERSEIVILITPNIVSEPETCCEGEQAACEMHRRHAVYSDHMSPISKQYLGRKYFRLSQEALALGDIRRAKRYIDFSIRLDPASRAAIELQNDLDAGTFDGDHSSNPPVMKGSLLYDPATYPGTGHFIESSGIHSGEVIVEGPDDPASGREPLSCRETAKTSALLCAVLAIACCAGCKSNPFEKVAAPLTNIAPDRVEREGEAIAEFERRRDKAQFTAALARYREGDLEECRRSLDGIIERNPEHSDARLLLAELLLVEKQPQVALQHVESVLVREPNNAAAIHTAGLVHEALGNPTVALEQFQRANQLDPENEVYLLSYDSAVDNPLRPAGNAHIDMNQTAMYAPISFGNAGGNGFTERQESWSGLLVEAEAALKAGNDLASREAFDRAMRFSGDNPQVPISIAVLILRHNRPELAREYLEPAVARFPNEPRLHRTLGLVLYRLGHYEASQVSIRQALSLDNTDALSYVLLGSALSKMGDRAAYEACLYEARRLDPSLAELR</sequence>
<evidence type="ECO:0000313" key="8">
    <source>
        <dbReference type="EMBL" id="CAI3972218.1"/>
    </source>
</evidence>
<feature type="transmembrane region" description="Helical" evidence="6">
    <location>
        <begin position="789"/>
        <end position="808"/>
    </location>
</feature>
<evidence type="ECO:0000256" key="6">
    <source>
        <dbReference type="SAM" id="Phobius"/>
    </source>
</evidence>
<comment type="caution">
    <text evidence="8">The sequence shown here is derived from an EMBL/GenBank/DDBJ whole genome shotgun (WGS) entry which is preliminary data.</text>
</comment>
<dbReference type="GO" id="GO:0016020">
    <property type="term" value="C:membrane"/>
    <property type="evidence" value="ECO:0007669"/>
    <property type="project" value="UniProtKB-SubCell"/>
</dbReference>
<dbReference type="Gene3D" id="1.25.40.10">
    <property type="entry name" value="Tetratricopeptide repeat domain"/>
    <property type="match status" value="2"/>
</dbReference>
<evidence type="ECO:0000256" key="1">
    <source>
        <dbReference type="ARBA" id="ARBA00004370"/>
    </source>
</evidence>
<dbReference type="SMART" id="SM00028">
    <property type="entry name" value="TPR"/>
    <property type="match status" value="7"/>
</dbReference>
<evidence type="ECO:0000313" key="11">
    <source>
        <dbReference type="Proteomes" id="UP001152797"/>
    </source>
</evidence>
<dbReference type="EMBL" id="CAMXCT020000001">
    <property type="protein sequence ID" value="CAL1125593.1"/>
    <property type="molecule type" value="Genomic_DNA"/>
</dbReference>
<dbReference type="PANTHER" id="PTHR30332:SF24">
    <property type="entry name" value="SECRETIN GSPD-RELATED"/>
    <property type="match status" value="1"/>
</dbReference>
<comment type="subcellular location">
    <subcellularLocation>
        <location evidence="1">Membrane</location>
    </subcellularLocation>
</comment>
<dbReference type="InterPro" id="IPR011990">
    <property type="entry name" value="TPR-like_helical_dom_sf"/>
</dbReference>
<dbReference type="InterPro" id="IPR012902">
    <property type="entry name" value="N_methyl_site"/>
</dbReference>
<organism evidence="8">
    <name type="scientific">Cladocopium goreaui</name>
    <dbReference type="NCBI Taxonomy" id="2562237"/>
    <lineage>
        <taxon>Eukaryota</taxon>
        <taxon>Sar</taxon>
        <taxon>Alveolata</taxon>
        <taxon>Dinophyceae</taxon>
        <taxon>Suessiales</taxon>
        <taxon>Symbiodiniaceae</taxon>
        <taxon>Cladocopium</taxon>
    </lineage>
</organism>
<dbReference type="PROSITE" id="PS50005">
    <property type="entry name" value="TPR"/>
    <property type="match status" value="1"/>
</dbReference>
<dbReference type="InterPro" id="IPR001775">
    <property type="entry name" value="GspD/PilQ"/>
</dbReference>
<reference evidence="8" key="1">
    <citation type="submission" date="2022-10" db="EMBL/GenBank/DDBJ databases">
        <authorList>
            <person name="Chen Y."/>
            <person name="Dougan E. K."/>
            <person name="Chan C."/>
            <person name="Rhodes N."/>
            <person name="Thang M."/>
        </authorList>
    </citation>
    <scope>NUCLEOTIDE SEQUENCE</scope>
</reference>
<dbReference type="InterPro" id="IPR045584">
    <property type="entry name" value="Pilin-like"/>
</dbReference>
<dbReference type="InterPro" id="IPR014717">
    <property type="entry name" value="Transl_elong_EF1B/ribsomal_bS6"/>
</dbReference>
<dbReference type="Gene3D" id="3.30.700.10">
    <property type="entry name" value="Glycoprotein, Type 4 Pilin"/>
    <property type="match status" value="1"/>
</dbReference>
<dbReference type="Pfam" id="PF13432">
    <property type="entry name" value="TPR_16"/>
    <property type="match status" value="2"/>
</dbReference>
<dbReference type="Pfam" id="PF07963">
    <property type="entry name" value="N_methyl"/>
    <property type="match status" value="1"/>
</dbReference>
<dbReference type="Pfam" id="PF11104">
    <property type="entry name" value="PilM_2"/>
    <property type="match status" value="1"/>
</dbReference>
<proteinExistence type="predicted"/>
<dbReference type="OrthoDB" id="10665963at2759"/>
<name>A0A9P1BGS3_9DINO</name>
<dbReference type="Gene3D" id="3.30.1490.300">
    <property type="match status" value="1"/>
</dbReference>
<keyword evidence="6" id="KW-1133">Transmembrane helix</keyword>
<dbReference type="GO" id="GO:0009306">
    <property type="term" value="P:protein secretion"/>
    <property type="evidence" value="ECO:0007669"/>
    <property type="project" value="InterPro"/>
</dbReference>
<reference evidence="9" key="2">
    <citation type="submission" date="2024-04" db="EMBL/GenBank/DDBJ databases">
        <authorList>
            <person name="Chen Y."/>
            <person name="Shah S."/>
            <person name="Dougan E. K."/>
            <person name="Thang M."/>
            <person name="Chan C."/>
        </authorList>
    </citation>
    <scope>NUCLEOTIDE SEQUENCE [LARGE SCALE GENOMIC DNA]</scope>
</reference>
<feature type="repeat" description="TPR" evidence="4">
    <location>
        <begin position="1964"/>
        <end position="1997"/>
    </location>
</feature>
<keyword evidence="3 6" id="KW-0472">Membrane</keyword>
<feature type="region of interest" description="Disordered" evidence="5">
    <location>
        <begin position="1178"/>
        <end position="1204"/>
    </location>
</feature>
<evidence type="ECO:0000313" key="10">
    <source>
        <dbReference type="EMBL" id="CAL4759530.1"/>
    </source>
</evidence>
<dbReference type="InterPro" id="IPR019734">
    <property type="entry name" value="TPR_rpt"/>
</dbReference>
<dbReference type="InterPro" id="IPR004846">
    <property type="entry name" value="T2SS/T3SS_dom"/>
</dbReference>
<dbReference type="Proteomes" id="UP001152797">
    <property type="component" value="Unassembled WGS sequence"/>
</dbReference>
<feature type="compositionally biased region" description="Basic and acidic residues" evidence="5">
    <location>
        <begin position="1184"/>
        <end position="1197"/>
    </location>
</feature>
<evidence type="ECO:0000256" key="5">
    <source>
        <dbReference type="SAM" id="MobiDB-lite"/>
    </source>
</evidence>
<feature type="domain" description="Type II/III secretion system secretin-like" evidence="7">
    <location>
        <begin position="1539"/>
        <end position="1699"/>
    </location>
</feature>
<dbReference type="NCBIfam" id="TIGR02532">
    <property type="entry name" value="IV_pilin_GFxxxE"/>
    <property type="match status" value="1"/>
</dbReference>
<dbReference type="InterPro" id="IPR050810">
    <property type="entry name" value="Bact_Secretion_Sys_Channel"/>
</dbReference>
<evidence type="ECO:0000256" key="3">
    <source>
        <dbReference type="ARBA" id="ARBA00023136"/>
    </source>
</evidence>
<dbReference type="Gene3D" id="3.30.420.40">
    <property type="match status" value="2"/>
</dbReference>
<dbReference type="CDD" id="cd24049">
    <property type="entry name" value="ASKHA_NBD_PilM"/>
    <property type="match status" value="1"/>
</dbReference>
<feature type="transmembrane region" description="Helical" evidence="6">
    <location>
        <begin position="6"/>
        <end position="26"/>
    </location>
</feature>
<dbReference type="EMBL" id="CAMXCT030000001">
    <property type="protein sequence ID" value="CAL4759530.1"/>
    <property type="molecule type" value="Genomic_DNA"/>
</dbReference>
<dbReference type="SUPFAM" id="SSF53067">
    <property type="entry name" value="Actin-like ATPase domain"/>
    <property type="match status" value="1"/>
</dbReference>
<accession>A0A9P1BGS3</accession>
<feature type="transmembrane region" description="Helical" evidence="6">
    <location>
        <begin position="417"/>
        <end position="434"/>
    </location>
</feature>
<dbReference type="InterPro" id="IPR043129">
    <property type="entry name" value="ATPase_NBD"/>
</dbReference>
<evidence type="ECO:0000256" key="4">
    <source>
        <dbReference type="PROSITE-ProRule" id="PRU00339"/>
    </source>
</evidence>
<keyword evidence="2" id="KW-0732">Signal</keyword>
<dbReference type="PANTHER" id="PTHR30332">
    <property type="entry name" value="PROBABLE GENERAL SECRETION PATHWAY PROTEIN D"/>
    <property type="match status" value="1"/>
</dbReference>
<dbReference type="Gene3D" id="3.30.70.60">
    <property type="match status" value="1"/>
</dbReference>
<dbReference type="InterPro" id="IPR038591">
    <property type="entry name" value="NolW-like_sf"/>
</dbReference>
<gene>
    <name evidence="8" type="ORF">C1SCF055_LOCUS808</name>
</gene>
<evidence type="ECO:0000259" key="7">
    <source>
        <dbReference type="Pfam" id="PF00263"/>
    </source>
</evidence>
<keyword evidence="6" id="KW-0812">Transmembrane</keyword>
<dbReference type="SUPFAM" id="SSF54523">
    <property type="entry name" value="Pili subunits"/>
    <property type="match status" value="1"/>
</dbReference>
<evidence type="ECO:0000313" key="9">
    <source>
        <dbReference type="EMBL" id="CAL1125593.1"/>
    </source>
</evidence>
<dbReference type="InterPro" id="IPR005883">
    <property type="entry name" value="PilM"/>
</dbReference>
<dbReference type="PRINTS" id="PR00811">
    <property type="entry name" value="BCTERIALGSPD"/>
</dbReference>